<feature type="signal peptide" evidence="2">
    <location>
        <begin position="1"/>
        <end position="17"/>
    </location>
</feature>
<dbReference type="Proteomes" id="UP000019804">
    <property type="component" value="Unassembled WGS sequence"/>
</dbReference>
<dbReference type="OrthoDB" id="4508148at2759"/>
<keyword evidence="1" id="KW-0472">Membrane</keyword>
<dbReference type="EMBL" id="KK088448">
    <property type="protein sequence ID" value="EYE91167.1"/>
    <property type="molecule type" value="Genomic_DNA"/>
</dbReference>
<keyword evidence="4" id="KW-1185">Reference proteome</keyword>
<sequence>MLRVLSVLILLVHSVIGASQNGSFIDPPQGSDYNTVYYVGQKLHIKWKTNITNPIYLQVFNRRTSQGEEILSRKQGYTSYGWTVRPVGNSTATDVYYLMITDADNYDTRFICHDFNITANNASTTASPSSTAQECDSTSTASLDTCSEDGLSPQAKVGIGVGVGLGCAFFIALAAVIWYFHRRTAAVVRQAKLPIASCEPDNTQYPHLQSLPGIPPAELRGDLVAHNSVRYELPP</sequence>
<keyword evidence="1" id="KW-1133">Transmembrane helix</keyword>
<dbReference type="RefSeq" id="XP_040634857.1">
    <property type="nucleotide sequence ID" value="XM_040783051.1"/>
</dbReference>
<feature type="chain" id="PRO_5001498701" evidence="2">
    <location>
        <begin position="18"/>
        <end position="235"/>
    </location>
</feature>
<dbReference type="STRING" id="1388766.A0A017S2K5"/>
<dbReference type="AlphaFoldDB" id="A0A017S2K5"/>
<dbReference type="HOGENOM" id="CLU_1179999_0_0_1"/>
<evidence type="ECO:0000256" key="2">
    <source>
        <dbReference type="SAM" id="SignalP"/>
    </source>
</evidence>
<dbReference type="GeneID" id="63698175"/>
<evidence type="ECO:0000313" key="4">
    <source>
        <dbReference type="Proteomes" id="UP000019804"/>
    </source>
</evidence>
<evidence type="ECO:0000313" key="3">
    <source>
        <dbReference type="EMBL" id="EYE91167.1"/>
    </source>
</evidence>
<gene>
    <name evidence="3" type="ORF">EURHEDRAFT_416777</name>
</gene>
<accession>A0A017S2K5</accession>
<organism evidence="3 4">
    <name type="scientific">Aspergillus ruber (strain CBS 135680)</name>
    <dbReference type="NCBI Taxonomy" id="1388766"/>
    <lineage>
        <taxon>Eukaryota</taxon>
        <taxon>Fungi</taxon>
        <taxon>Dikarya</taxon>
        <taxon>Ascomycota</taxon>
        <taxon>Pezizomycotina</taxon>
        <taxon>Eurotiomycetes</taxon>
        <taxon>Eurotiomycetidae</taxon>
        <taxon>Eurotiales</taxon>
        <taxon>Aspergillaceae</taxon>
        <taxon>Aspergillus</taxon>
        <taxon>Aspergillus subgen. Aspergillus</taxon>
    </lineage>
</organism>
<keyword evidence="2" id="KW-0732">Signal</keyword>
<proteinExistence type="predicted"/>
<name>A0A017S2K5_ASPRC</name>
<protein>
    <submittedName>
        <fullName evidence="3">Uncharacterized protein</fullName>
    </submittedName>
</protein>
<evidence type="ECO:0000256" key="1">
    <source>
        <dbReference type="SAM" id="Phobius"/>
    </source>
</evidence>
<feature type="transmembrane region" description="Helical" evidence="1">
    <location>
        <begin position="157"/>
        <end position="180"/>
    </location>
</feature>
<reference evidence="4" key="1">
    <citation type="journal article" date="2014" name="Nat. Commun.">
        <title>Genomic adaptations of the halophilic Dead Sea filamentous fungus Eurotium rubrum.</title>
        <authorList>
            <person name="Kis-Papo T."/>
            <person name="Weig A.R."/>
            <person name="Riley R."/>
            <person name="Persoh D."/>
            <person name="Salamov A."/>
            <person name="Sun H."/>
            <person name="Lipzen A."/>
            <person name="Wasser S.P."/>
            <person name="Rambold G."/>
            <person name="Grigoriev I.V."/>
            <person name="Nevo E."/>
        </authorList>
    </citation>
    <scope>NUCLEOTIDE SEQUENCE [LARGE SCALE GENOMIC DNA]</scope>
    <source>
        <strain evidence="4">CBS 135680</strain>
    </source>
</reference>
<keyword evidence="1" id="KW-0812">Transmembrane</keyword>